<feature type="compositionally biased region" description="Polar residues" evidence="1">
    <location>
        <begin position="301"/>
        <end position="314"/>
    </location>
</feature>
<evidence type="ECO:0000313" key="5">
    <source>
        <dbReference type="Proteomes" id="UP001221142"/>
    </source>
</evidence>
<comment type="caution">
    <text evidence="4">The sequence shown here is derived from an EMBL/GenBank/DDBJ whole genome shotgun (WGS) entry which is preliminary data.</text>
</comment>
<accession>A0AAD7BDQ5</accession>
<keyword evidence="2" id="KW-1133">Transmembrane helix</keyword>
<evidence type="ECO:0000313" key="4">
    <source>
        <dbReference type="EMBL" id="KAJ7618389.1"/>
    </source>
</evidence>
<gene>
    <name evidence="4" type="ORF">FB45DRAFT_166889</name>
</gene>
<feature type="chain" id="PRO_5041997123" evidence="3">
    <location>
        <begin position="18"/>
        <end position="314"/>
    </location>
</feature>
<keyword evidence="3" id="KW-0732">Signal</keyword>
<dbReference type="AlphaFoldDB" id="A0AAD7BDQ5"/>
<feature type="signal peptide" evidence="3">
    <location>
        <begin position="1"/>
        <end position="17"/>
    </location>
</feature>
<evidence type="ECO:0000256" key="1">
    <source>
        <dbReference type="SAM" id="MobiDB-lite"/>
    </source>
</evidence>
<organism evidence="4 5">
    <name type="scientific">Roridomyces roridus</name>
    <dbReference type="NCBI Taxonomy" id="1738132"/>
    <lineage>
        <taxon>Eukaryota</taxon>
        <taxon>Fungi</taxon>
        <taxon>Dikarya</taxon>
        <taxon>Basidiomycota</taxon>
        <taxon>Agaricomycotina</taxon>
        <taxon>Agaricomycetes</taxon>
        <taxon>Agaricomycetidae</taxon>
        <taxon>Agaricales</taxon>
        <taxon>Marasmiineae</taxon>
        <taxon>Mycenaceae</taxon>
        <taxon>Roridomyces</taxon>
    </lineage>
</organism>
<evidence type="ECO:0000256" key="2">
    <source>
        <dbReference type="SAM" id="Phobius"/>
    </source>
</evidence>
<dbReference type="EMBL" id="JARKIF010000019">
    <property type="protein sequence ID" value="KAJ7618389.1"/>
    <property type="molecule type" value="Genomic_DNA"/>
</dbReference>
<keyword evidence="2" id="KW-0472">Membrane</keyword>
<proteinExistence type="predicted"/>
<sequence>MFFFSLLSSFTALSVLRELYDPSPLSAMESLRLYGQSLCMLVPMWIGFQSLDAYLSSTPVTVNFTVPPPVIFSPILDLIPHPLFPNYTPLLDALEAHSSKPLVHLHFQSTSPSVSVVTLLDELVLPSPTPIPVAGDPPTTVASAMSISPSLALICLVMLVAAVALAAIQVTRARTTTDEDTLDKDIGESMALVVLGESRHWSSRRFFQVGRTRSLLLTWHARLLITYPVVSLLRPDRVAMPYSLIFPTNIVHRLLCIADAPRIVLDTFTLGETGDDKLHIPNLVAADIPPPRRRSDRIRSTTETASTTGKNAVP</sequence>
<dbReference type="Proteomes" id="UP001221142">
    <property type="component" value="Unassembled WGS sequence"/>
</dbReference>
<reference evidence="4" key="1">
    <citation type="submission" date="2023-03" db="EMBL/GenBank/DDBJ databases">
        <title>Massive genome expansion in bonnet fungi (Mycena s.s.) driven by repeated elements and novel gene families across ecological guilds.</title>
        <authorList>
            <consortium name="Lawrence Berkeley National Laboratory"/>
            <person name="Harder C.B."/>
            <person name="Miyauchi S."/>
            <person name="Viragh M."/>
            <person name="Kuo A."/>
            <person name="Thoen E."/>
            <person name="Andreopoulos B."/>
            <person name="Lu D."/>
            <person name="Skrede I."/>
            <person name="Drula E."/>
            <person name="Henrissat B."/>
            <person name="Morin E."/>
            <person name="Kohler A."/>
            <person name="Barry K."/>
            <person name="LaButti K."/>
            <person name="Morin E."/>
            <person name="Salamov A."/>
            <person name="Lipzen A."/>
            <person name="Mereny Z."/>
            <person name="Hegedus B."/>
            <person name="Baldrian P."/>
            <person name="Stursova M."/>
            <person name="Weitz H."/>
            <person name="Taylor A."/>
            <person name="Grigoriev I.V."/>
            <person name="Nagy L.G."/>
            <person name="Martin F."/>
            <person name="Kauserud H."/>
        </authorList>
    </citation>
    <scope>NUCLEOTIDE SEQUENCE</scope>
    <source>
        <strain evidence="4">9284</strain>
    </source>
</reference>
<protein>
    <submittedName>
        <fullName evidence="4">Uncharacterized protein</fullName>
    </submittedName>
</protein>
<keyword evidence="5" id="KW-1185">Reference proteome</keyword>
<keyword evidence="2" id="KW-0812">Transmembrane</keyword>
<evidence type="ECO:0000256" key="3">
    <source>
        <dbReference type="SAM" id="SignalP"/>
    </source>
</evidence>
<feature type="region of interest" description="Disordered" evidence="1">
    <location>
        <begin position="287"/>
        <end position="314"/>
    </location>
</feature>
<feature type="transmembrane region" description="Helical" evidence="2">
    <location>
        <begin position="151"/>
        <end position="170"/>
    </location>
</feature>
<name>A0AAD7BDQ5_9AGAR</name>